<evidence type="ECO:0000313" key="2">
    <source>
        <dbReference type="EMBL" id="MBP1932026.1"/>
    </source>
</evidence>
<comment type="caution">
    <text evidence="2">The sequence shown here is derived from an EMBL/GenBank/DDBJ whole genome shotgun (WGS) entry which is preliminary data.</text>
</comment>
<reference evidence="2 3" key="1">
    <citation type="submission" date="2021-03" db="EMBL/GenBank/DDBJ databases">
        <title>Genomic Encyclopedia of Type Strains, Phase IV (KMG-IV): sequencing the most valuable type-strain genomes for metagenomic binning, comparative biology and taxonomic classification.</title>
        <authorList>
            <person name="Goeker M."/>
        </authorList>
    </citation>
    <scope>NUCLEOTIDE SEQUENCE [LARGE SCALE GENOMIC DNA]</scope>
    <source>
        <strain evidence="2 3">DSM 24738</strain>
    </source>
</reference>
<gene>
    <name evidence="2" type="ORF">J2Z37_002027</name>
</gene>
<accession>A0ABS4GP75</accession>
<feature type="domain" description="Swt1-like HEPN" evidence="1">
    <location>
        <begin position="156"/>
        <end position="268"/>
    </location>
</feature>
<dbReference type="RefSeq" id="WP_245203698.1">
    <property type="nucleotide sequence ID" value="NZ_JAGGKT010000004.1"/>
</dbReference>
<dbReference type="EMBL" id="JAGGKT010000004">
    <property type="protein sequence ID" value="MBP1932026.1"/>
    <property type="molecule type" value="Genomic_DNA"/>
</dbReference>
<keyword evidence="3" id="KW-1185">Reference proteome</keyword>
<protein>
    <recommendedName>
        <fullName evidence="1">Swt1-like HEPN domain-containing protein</fullName>
    </recommendedName>
</protein>
<dbReference type="Pfam" id="PF18731">
    <property type="entry name" value="HEPN_Swt1"/>
    <property type="match status" value="1"/>
</dbReference>
<evidence type="ECO:0000313" key="3">
    <source>
        <dbReference type="Proteomes" id="UP001519343"/>
    </source>
</evidence>
<dbReference type="InterPro" id="IPR041650">
    <property type="entry name" value="HEPN_Swt1"/>
</dbReference>
<name>A0ABS4GP75_9BACL</name>
<proteinExistence type="predicted"/>
<evidence type="ECO:0000259" key="1">
    <source>
        <dbReference type="Pfam" id="PF18731"/>
    </source>
</evidence>
<organism evidence="2 3">
    <name type="scientific">Ammoniphilus resinae</name>
    <dbReference type="NCBI Taxonomy" id="861532"/>
    <lineage>
        <taxon>Bacteria</taxon>
        <taxon>Bacillati</taxon>
        <taxon>Bacillota</taxon>
        <taxon>Bacilli</taxon>
        <taxon>Bacillales</taxon>
        <taxon>Paenibacillaceae</taxon>
        <taxon>Aneurinibacillus group</taxon>
        <taxon>Ammoniphilus</taxon>
    </lineage>
</organism>
<sequence length="288" mass="33355">MSFTYSLPFENEKLLDGILFELKRRKEYELSQLLRGSRISIEEGGYSYYAGGGRHNAHAAYVTLYVNPMNIDILEDDTTKKLLTSICDTLIPAEVGFDVKSVSFSIDLTKDYELEDDLIIDLEKQSDRISGKILAKILPQDVKEKGYYMSEIYTYLYAVENSLRLFIEDVFKTKYGEDYFEKVTVPSALKRTLEQRINDAESKKWLSVRGESKLFYLDFKDLGTLISNNWDVFKDAFPSQEFILSKINEMADCRNLIAHNSLVNETERNVIKTYYNVILKQISQFLDS</sequence>
<dbReference type="Proteomes" id="UP001519343">
    <property type="component" value="Unassembled WGS sequence"/>
</dbReference>